<feature type="region of interest" description="Disordered" evidence="1">
    <location>
        <begin position="1"/>
        <end position="37"/>
    </location>
</feature>
<dbReference type="InterPro" id="IPR013783">
    <property type="entry name" value="Ig-like_fold"/>
</dbReference>
<evidence type="ECO:0000313" key="4">
    <source>
        <dbReference type="EMBL" id="KAG7164470.1"/>
    </source>
</evidence>
<keyword evidence="2" id="KW-0812">Transmembrane</keyword>
<dbReference type="EMBL" id="JAHLQT010025476">
    <property type="protein sequence ID" value="KAG7164470.1"/>
    <property type="molecule type" value="Genomic_DNA"/>
</dbReference>
<protein>
    <submittedName>
        <fullName evidence="4">Nephrin-like 1</fullName>
    </submittedName>
</protein>
<comment type="caution">
    <text evidence="4">The sequence shown here is derived from an EMBL/GenBank/DDBJ whole genome shotgun (WGS) entry which is preliminary data.</text>
</comment>
<dbReference type="CDD" id="cd00096">
    <property type="entry name" value="Ig"/>
    <property type="match status" value="1"/>
</dbReference>
<name>A0A8J5JZY5_HOMAM</name>
<feature type="region of interest" description="Disordered" evidence="1">
    <location>
        <begin position="283"/>
        <end position="361"/>
    </location>
</feature>
<evidence type="ECO:0000313" key="5">
    <source>
        <dbReference type="Proteomes" id="UP000747542"/>
    </source>
</evidence>
<feature type="compositionally biased region" description="Polar residues" evidence="1">
    <location>
        <begin position="284"/>
        <end position="294"/>
    </location>
</feature>
<sequence>MDWKPPPPPTTPPPPPPLPLLPPLPLPPPPPPLRNNVIHEPYRVPPYHSYNTTTTTTSLPPSRLAVYTELGVEARNIVGPFTEGDTLRLTCRATGGSPPPTVTWWEGPALLDMTPEVETLDQVTNTLVVPSLTRRDLHRTLTCQAANSNLTAPLSTTVTLDMNFPPLWVRLLSSRDPLSAGRTYEVVCQAAGARPPAVIGWHLGNTRLTTHTDKGNVTKSELLLTPEVGDGRKVLSCLAESPALTLHPLVDEWLLDVYSSMIHYTLAYHLTLWHDKLHPDKTHYTSARPTTPRQDPQHPDKTHYAPARHATPRQDPQHPDKTHYAPARHATPRQDPQHPDKTHNTPARPPLTQPPVHPQGTELQHNVTAGVIISNQSLVLQRVARTASGNYYCVASNIEGDGQSNPIRLKVKYAPVCRNPQMAYHGAARFEQVNIPCYLDAHPKPVSFRWTFNNSGESVDIPQEHIHVDSTGSTVSYTPNTELDYGTLLCWGTNVVGLQRRPCVFHVFPAAVVNVRCMAGFDGGLPQTFILELYHPRTSTLLANTTNSVPTFSVPDLPAGVALRGVVYSTNAKGGSEKLSLQVYTLKDVAERRTAAVKPSPTHGKSSAHFSLTPIIVLVLGAVGGILIVVIVICVVVRVRYAGRSGGVGQCKRANVQDIAVDQEDPSSAACHPKMAPTSLQDSVPPPPVTPRDFDEKNPDVIPQSEADSWVVEGVNTISSASLPTTYATLPRSQHLCTLANYQQQPCAAGDVQYAELMLGGATPSPQHHDIKRGPPDPQRTATTNPQHHEPQRVIYATLDHKRSHSHYPPPHQHPAYPQPVATTNTTPTHALHLQSTPTNSGGHPQGTQHPPWTPSTASIGRRHSLRRDPHTGDPETVVPLIPNQKESSV</sequence>
<feature type="region of interest" description="Disordered" evidence="1">
    <location>
        <begin position="664"/>
        <end position="692"/>
    </location>
</feature>
<dbReference type="Gene3D" id="2.60.40.10">
    <property type="entry name" value="Immunoglobulins"/>
    <property type="match status" value="4"/>
</dbReference>
<feature type="region of interest" description="Disordered" evidence="1">
    <location>
        <begin position="760"/>
        <end position="890"/>
    </location>
</feature>
<dbReference type="InterPro" id="IPR036179">
    <property type="entry name" value="Ig-like_dom_sf"/>
</dbReference>
<evidence type="ECO:0000256" key="1">
    <source>
        <dbReference type="SAM" id="MobiDB-lite"/>
    </source>
</evidence>
<feature type="compositionally biased region" description="Pro residues" evidence="1">
    <location>
        <begin position="347"/>
        <end position="357"/>
    </location>
</feature>
<proteinExistence type="predicted"/>
<gene>
    <name evidence="4" type="primary">Nphs1-L1</name>
    <name evidence="4" type="ORF">Hamer_G003679</name>
</gene>
<keyword evidence="2" id="KW-1133">Transmembrane helix</keyword>
<dbReference type="PROSITE" id="PS50835">
    <property type="entry name" value="IG_LIKE"/>
    <property type="match status" value="3"/>
</dbReference>
<feature type="domain" description="Ig-like" evidence="3">
    <location>
        <begin position="61"/>
        <end position="159"/>
    </location>
</feature>
<keyword evidence="5" id="KW-1185">Reference proteome</keyword>
<feature type="domain" description="Ig-like" evidence="3">
    <location>
        <begin position="420"/>
        <end position="490"/>
    </location>
</feature>
<reference evidence="4" key="1">
    <citation type="journal article" date="2021" name="Sci. Adv.">
        <title>The American lobster genome reveals insights on longevity, neural, and immune adaptations.</title>
        <authorList>
            <person name="Polinski J.M."/>
            <person name="Zimin A.V."/>
            <person name="Clark K.F."/>
            <person name="Kohn A.B."/>
            <person name="Sadowski N."/>
            <person name="Timp W."/>
            <person name="Ptitsyn A."/>
            <person name="Khanna P."/>
            <person name="Romanova D.Y."/>
            <person name="Williams P."/>
            <person name="Greenwood S.J."/>
            <person name="Moroz L.L."/>
            <person name="Walt D.R."/>
            <person name="Bodnar A.G."/>
        </authorList>
    </citation>
    <scope>NUCLEOTIDE SEQUENCE</scope>
    <source>
        <strain evidence="4">GMGI-L3</strain>
    </source>
</reference>
<feature type="compositionally biased region" description="Pro residues" evidence="1">
    <location>
        <begin position="1"/>
        <end position="33"/>
    </location>
</feature>
<dbReference type="InterPro" id="IPR007110">
    <property type="entry name" value="Ig-like_dom"/>
</dbReference>
<dbReference type="AlphaFoldDB" id="A0A8J5JZY5"/>
<feature type="compositionally biased region" description="Polar residues" evidence="1">
    <location>
        <begin position="821"/>
        <end position="859"/>
    </location>
</feature>
<dbReference type="InterPro" id="IPR003599">
    <property type="entry name" value="Ig_sub"/>
</dbReference>
<feature type="domain" description="Ig-like" evidence="3">
    <location>
        <begin position="165"/>
        <end position="247"/>
    </location>
</feature>
<dbReference type="Proteomes" id="UP000747542">
    <property type="component" value="Unassembled WGS sequence"/>
</dbReference>
<dbReference type="Pfam" id="PF13927">
    <property type="entry name" value="Ig_3"/>
    <property type="match status" value="1"/>
</dbReference>
<organism evidence="4 5">
    <name type="scientific">Homarus americanus</name>
    <name type="common">American lobster</name>
    <dbReference type="NCBI Taxonomy" id="6706"/>
    <lineage>
        <taxon>Eukaryota</taxon>
        <taxon>Metazoa</taxon>
        <taxon>Ecdysozoa</taxon>
        <taxon>Arthropoda</taxon>
        <taxon>Crustacea</taxon>
        <taxon>Multicrustacea</taxon>
        <taxon>Malacostraca</taxon>
        <taxon>Eumalacostraca</taxon>
        <taxon>Eucarida</taxon>
        <taxon>Decapoda</taxon>
        <taxon>Pleocyemata</taxon>
        <taxon>Astacidea</taxon>
        <taxon>Nephropoidea</taxon>
        <taxon>Nephropidae</taxon>
        <taxon>Homarus</taxon>
    </lineage>
</organism>
<dbReference type="SUPFAM" id="SSF48726">
    <property type="entry name" value="Immunoglobulin"/>
    <property type="match status" value="3"/>
</dbReference>
<dbReference type="SMART" id="SM00409">
    <property type="entry name" value="IG"/>
    <property type="match status" value="2"/>
</dbReference>
<keyword evidence="2" id="KW-0472">Membrane</keyword>
<evidence type="ECO:0000256" key="2">
    <source>
        <dbReference type="SAM" id="Phobius"/>
    </source>
</evidence>
<accession>A0A8J5JZY5</accession>
<evidence type="ECO:0000259" key="3">
    <source>
        <dbReference type="PROSITE" id="PS50835"/>
    </source>
</evidence>
<dbReference type="PANTHER" id="PTHR23278">
    <property type="entry name" value="SIDESTEP PROTEIN"/>
    <property type="match status" value="1"/>
</dbReference>
<dbReference type="PANTHER" id="PTHR23278:SF19">
    <property type="entry name" value="OBSCURIN"/>
    <property type="match status" value="1"/>
</dbReference>
<feature type="transmembrane region" description="Helical" evidence="2">
    <location>
        <begin position="615"/>
        <end position="637"/>
    </location>
</feature>